<dbReference type="InterPro" id="IPR014747">
    <property type="entry name" value="Bac_photo_RC_H_C"/>
</dbReference>
<protein>
    <submittedName>
        <fullName evidence="2">PRC-barrel domain-containing protein</fullName>
    </submittedName>
</protein>
<evidence type="ECO:0000313" key="3">
    <source>
        <dbReference type="Proteomes" id="UP001169760"/>
    </source>
</evidence>
<dbReference type="SUPFAM" id="SSF50346">
    <property type="entry name" value="PRC-barrel domain"/>
    <property type="match status" value="2"/>
</dbReference>
<dbReference type="InterPro" id="IPR027275">
    <property type="entry name" value="PRC-brl_dom"/>
</dbReference>
<reference evidence="2" key="1">
    <citation type="submission" date="2023-07" db="EMBL/GenBank/DDBJ databases">
        <title>Genome content predicts the carbon catabolic preferences of heterotrophic bacteria.</title>
        <authorList>
            <person name="Gralka M."/>
        </authorList>
    </citation>
    <scope>NUCLEOTIDE SEQUENCE</scope>
    <source>
        <strain evidence="2">I3M17_2</strain>
    </source>
</reference>
<dbReference type="GO" id="GO:0019684">
    <property type="term" value="P:photosynthesis, light reaction"/>
    <property type="evidence" value="ECO:0007669"/>
    <property type="project" value="InterPro"/>
</dbReference>
<dbReference type="GO" id="GO:0030077">
    <property type="term" value="C:plasma membrane light-harvesting complex"/>
    <property type="evidence" value="ECO:0007669"/>
    <property type="project" value="InterPro"/>
</dbReference>
<dbReference type="RefSeq" id="WP_303490482.1">
    <property type="nucleotide sequence ID" value="NZ_JAUOPB010000001.1"/>
</dbReference>
<name>A0AAW7X2X5_9GAMM</name>
<dbReference type="AlphaFoldDB" id="A0AAW7X2X5"/>
<dbReference type="Pfam" id="PF05239">
    <property type="entry name" value="PRC"/>
    <property type="match status" value="1"/>
</dbReference>
<organism evidence="2 3">
    <name type="scientific">Saccharophagus degradans</name>
    <dbReference type="NCBI Taxonomy" id="86304"/>
    <lineage>
        <taxon>Bacteria</taxon>
        <taxon>Pseudomonadati</taxon>
        <taxon>Pseudomonadota</taxon>
        <taxon>Gammaproteobacteria</taxon>
        <taxon>Cellvibrionales</taxon>
        <taxon>Cellvibrionaceae</taxon>
        <taxon>Saccharophagus</taxon>
    </lineage>
</organism>
<gene>
    <name evidence="2" type="ORF">Q4521_01845</name>
</gene>
<evidence type="ECO:0000313" key="2">
    <source>
        <dbReference type="EMBL" id="MDO6421207.1"/>
    </source>
</evidence>
<proteinExistence type="predicted"/>
<dbReference type="EMBL" id="JAUOPB010000001">
    <property type="protein sequence ID" value="MDO6421207.1"/>
    <property type="molecule type" value="Genomic_DNA"/>
</dbReference>
<feature type="domain" description="PRC-barrel" evidence="1">
    <location>
        <begin position="143"/>
        <end position="215"/>
    </location>
</feature>
<comment type="caution">
    <text evidence="2">The sequence shown here is derived from an EMBL/GenBank/DDBJ whole genome shotgun (WGS) entry which is preliminary data.</text>
</comment>
<dbReference type="InterPro" id="IPR011033">
    <property type="entry name" value="PRC_barrel-like_sf"/>
</dbReference>
<dbReference type="Proteomes" id="UP001169760">
    <property type="component" value="Unassembled WGS sequence"/>
</dbReference>
<dbReference type="Gene3D" id="3.90.50.10">
    <property type="entry name" value="Photosynthetic Reaction Center, subunit H, domain 2"/>
    <property type="match status" value="2"/>
</dbReference>
<accession>A0AAW7X2X5</accession>
<evidence type="ECO:0000259" key="1">
    <source>
        <dbReference type="Pfam" id="PF05239"/>
    </source>
</evidence>
<sequence length="248" mass="28299">MLRSLNEISGYNLEATDGDIGECRDFLFDDTQWTIRFMVADTHKWLPGGRKVLISPISLGEPRWANSALPVNLTREEIKNSPSIDEHKPVSRQYEAQFFRYYGYGFYWMGGGLWGTGPHPAALVETAAPALADIQEDEDEHLRSASEIEGYTVNAKDDSIGHVENFILQDETWEIAYLVIATRNWLPGGRKVLISPHWLTDIDWKGRSVSVNLTTEQIKNSPEYHSVEFADPVYEDTLHSHYGLRKRK</sequence>